<protein>
    <submittedName>
        <fullName evidence="1">Uncharacterized protein</fullName>
    </submittedName>
</protein>
<dbReference type="PaxDb" id="4081-Solyc00g125580.1.1"/>
<keyword evidence="2" id="KW-1185">Reference proteome</keyword>
<sequence length="158" mass="18660">MWDAHRSWIREGLFAKHENKRRITTVYILRHDQDRYKKGKARIPVPFDFGVDIVDNKNWFYNLYSKGQLLNDSLTMYDYYKNRGLDKSVSQEENDLFEIVFIDNIPQQSDDSLARYATLLWNYAKQKQDNGAISESEAPPRHAMPQFVRVVSAPIEIQ</sequence>
<accession>A0A3Q7IE28</accession>
<name>A0A3Q7IE28_SOLLC</name>
<proteinExistence type="predicted"/>
<evidence type="ECO:0000313" key="2">
    <source>
        <dbReference type="Proteomes" id="UP000004994"/>
    </source>
</evidence>
<dbReference type="AlphaFoldDB" id="A0A3Q7IE28"/>
<dbReference type="EnsemblPlants" id="Solyc10g044495.1.1">
    <property type="protein sequence ID" value="Solyc10g044495.1.1"/>
    <property type="gene ID" value="Solyc10g044495.1"/>
</dbReference>
<reference evidence="1" key="1">
    <citation type="journal article" date="2012" name="Nature">
        <title>The tomato genome sequence provides insights into fleshy fruit evolution.</title>
        <authorList>
            <consortium name="Tomato Genome Consortium"/>
        </authorList>
    </citation>
    <scope>NUCLEOTIDE SEQUENCE [LARGE SCALE GENOMIC DNA]</scope>
    <source>
        <strain evidence="1">cv. Heinz 1706</strain>
    </source>
</reference>
<evidence type="ECO:0000313" key="1">
    <source>
        <dbReference type="EnsemblPlants" id="Solyc10g044495.1.1"/>
    </source>
</evidence>
<organism evidence="1">
    <name type="scientific">Solanum lycopersicum</name>
    <name type="common">Tomato</name>
    <name type="synonym">Lycopersicon esculentum</name>
    <dbReference type="NCBI Taxonomy" id="4081"/>
    <lineage>
        <taxon>Eukaryota</taxon>
        <taxon>Viridiplantae</taxon>
        <taxon>Streptophyta</taxon>
        <taxon>Embryophyta</taxon>
        <taxon>Tracheophyta</taxon>
        <taxon>Spermatophyta</taxon>
        <taxon>Magnoliopsida</taxon>
        <taxon>eudicotyledons</taxon>
        <taxon>Gunneridae</taxon>
        <taxon>Pentapetalae</taxon>
        <taxon>asterids</taxon>
        <taxon>lamiids</taxon>
        <taxon>Solanales</taxon>
        <taxon>Solanaceae</taxon>
        <taxon>Solanoideae</taxon>
        <taxon>Solaneae</taxon>
        <taxon>Solanum</taxon>
        <taxon>Solanum subgen. Lycopersicon</taxon>
    </lineage>
</organism>
<dbReference type="InParanoid" id="A0A3Q7IE28"/>
<dbReference type="Gramene" id="Solyc10g044495.1.1">
    <property type="protein sequence ID" value="Solyc10g044495.1.1"/>
    <property type="gene ID" value="Solyc10g044495.1"/>
</dbReference>
<dbReference type="Proteomes" id="UP000004994">
    <property type="component" value="Chromosome 10"/>
</dbReference>
<reference evidence="1" key="2">
    <citation type="submission" date="2019-01" db="UniProtKB">
        <authorList>
            <consortium name="EnsemblPlants"/>
        </authorList>
    </citation>
    <scope>IDENTIFICATION</scope>
    <source>
        <strain evidence="1">cv. Heinz 1706</strain>
    </source>
</reference>